<organism evidence="1 2">
    <name type="scientific">Nocardia vulneris</name>
    <dbReference type="NCBI Taxonomy" id="1141657"/>
    <lineage>
        <taxon>Bacteria</taxon>
        <taxon>Bacillati</taxon>
        <taxon>Actinomycetota</taxon>
        <taxon>Actinomycetes</taxon>
        <taxon>Mycobacteriales</taxon>
        <taxon>Nocardiaceae</taxon>
        <taxon>Nocardia</taxon>
    </lineage>
</organism>
<dbReference type="EMBL" id="JNFP01000026">
    <property type="protein sequence ID" value="KIA63043.1"/>
    <property type="molecule type" value="Genomic_DNA"/>
</dbReference>
<proteinExistence type="predicted"/>
<evidence type="ECO:0000313" key="2">
    <source>
        <dbReference type="Proteomes" id="UP000031364"/>
    </source>
</evidence>
<comment type="caution">
    <text evidence="1">The sequence shown here is derived from an EMBL/GenBank/DDBJ whole genome shotgun (WGS) entry which is preliminary data.</text>
</comment>
<sequence>MTALLHTVTITGTEDNPRIEFACHGTIGAECHSYPDCDCETWDRDHEHPYVQQDECWMKSFFDNAEQGAVDPMPEMLAESDIFVGMSGPITTHFNNEYIEWEFAEVPS</sequence>
<reference evidence="1 2" key="1">
    <citation type="journal article" date="2014" name="Int. J. Syst. Evol. Microbiol.">
        <title>Nocardia vulneris sp. nov., isolated from wounds of human patients in North America.</title>
        <authorList>
            <person name="Lasker B.A."/>
            <person name="Bell M."/>
            <person name="Klenk H.P."/>
            <person name="Sproer C."/>
            <person name="Schumann C."/>
            <person name="Schumann P."/>
            <person name="Brown J.M."/>
        </authorList>
    </citation>
    <scope>NUCLEOTIDE SEQUENCE [LARGE SCALE GENOMIC DNA]</scope>
    <source>
        <strain evidence="1 2">W9851</strain>
    </source>
</reference>
<accession>A0ABR4ZCS2</accession>
<protein>
    <submittedName>
        <fullName evidence="1">Uncharacterized protein</fullName>
    </submittedName>
</protein>
<gene>
    <name evidence="1" type="ORF">FG87_22050</name>
</gene>
<dbReference type="Proteomes" id="UP000031364">
    <property type="component" value="Unassembled WGS sequence"/>
</dbReference>
<keyword evidence="2" id="KW-1185">Reference proteome</keyword>
<evidence type="ECO:0000313" key="1">
    <source>
        <dbReference type="EMBL" id="KIA63043.1"/>
    </source>
</evidence>
<name>A0ABR4ZCS2_9NOCA</name>
<dbReference type="RefSeq" id="WP_043673688.1">
    <property type="nucleotide sequence ID" value="NZ_BDCI01000004.1"/>
</dbReference>